<comment type="similarity">
    <text evidence="2">Belongs to the ELP6 family.</text>
</comment>
<evidence type="ECO:0008006" key="6">
    <source>
        <dbReference type="Google" id="ProtNLM"/>
    </source>
</evidence>
<accession>A0AAN6IAY4</accession>
<dbReference type="AlphaFoldDB" id="A0AAN6IAY4"/>
<dbReference type="Proteomes" id="UP001203852">
    <property type="component" value="Unassembled WGS sequence"/>
</dbReference>
<protein>
    <recommendedName>
        <fullName evidence="6">Elongator complex protein 6</fullName>
    </recommendedName>
</protein>
<feature type="compositionally biased region" description="Pro residues" evidence="3">
    <location>
        <begin position="169"/>
        <end position="181"/>
    </location>
</feature>
<evidence type="ECO:0000256" key="3">
    <source>
        <dbReference type="SAM" id="MobiDB-lite"/>
    </source>
</evidence>
<evidence type="ECO:0000313" key="5">
    <source>
        <dbReference type="Proteomes" id="UP001203852"/>
    </source>
</evidence>
<reference evidence="4" key="1">
    <citation type="journal article" date="2022" name="bioRxiv">
        <title>Deciphering the potential niche of two novel black yeast fungi from a biological soil crust based on their genomes, phenotypes, and melanin regulation.</title>
        <authorList>
            <consortium name="DOE Joint Genome Institute"/>
            <person name="Carr E.C."/>
            <person name="Barton Q."/>
            <person name="Grambo S."/>
            <person name="Sullivan M."/>
            <person name="Renfro C.M."/>
            <person name="Kuo A."/>
            <person name="Pangilinan J."/>
            <person name="Lipzen A."/>
            <person name="Keymanesh K."/>
            <person name="Savage E."/>
            <person name="Barry K."/>
            <person name="Grigoriev I.V."/>
            <person name="Riekhof W.R."/>
            <person name="Harris S.S."/>
        </authorList>
    </citation>
    <scope>NUCLEOTIDE SEQUENCE</scope>
    <source>
        <strain evidence="4">JF 03-4F</strain>
    </source>
</reference>
<dbReference type="PANTHER" id="PTHR16184:SF6">
    <property type="entry name" value="ELONGATOR COMPLEX PROTEIN 6"/>
    <property type="match status" value="1"/>
</dbReference>
<evidence type="ECO:0000256" key="1">
    <source>
        <dbReference type="ARBA" id="ARBA00005043"/>
    </source>
</evidence>
<dbReference type="GO" id="GO:0002098">
    <property type="term" value="P:tRNA wobble uridine modification"/>
    <property type="evidence" value="ECO:0007669"/>
    <property type="project" value="InterPro"/>
</dbReference>
<name>A0AAN6IAY4_9EURO</name>
<dbReference type="InterPro" id="IPR018627">
    <property type="entry name" value="ELP6"/>
</dbReference>
<dbReference type="EMBL" id="MU404358">
    <property type="protein sequence ID" value="KAI1610330.1"/>
    <property type="molecule type" value="Genomic_DNA"/>
</dbReference>
<evidence type="ECO:0000313" key="4">
    <source>
        <dbReference type="EMBL" id="KAI1610330.1"/>
    </source>
</evidence>
<feature type="region of interest" description="Disordered" evidence="3">
    <location>
        <begin position="147"/>
        <end position="182"/>
    </location>
</feature>
<organism evidence="4 5">
    <name type="scientific">Exophiala viscosa</name>
    <dbReference type="NCBI Taxonomy" id="2486360"/>
    <lineage>
        <taxon>Eukaryota</taxon>
        <taxon>Fungi</taxon>
        <taxon>Dikarya</taxon>
        <taxon>Ascomycota</taxon>
        <taxon>Pezizomycotina</taxon>
        <taxon>Eurotiomycetes</taxon>
        <taxon>Chaetothyriomycetidae</taxon>
        <taxon>Chaetothyriales</taxon>
        <taxon>Herpotrichiellaceae</taxon>
        <taxon>Exophiala</taxon>
    </lineage>
</organism>
<dbReference type="InterPro" id="IPR027417">
    <property type="entry name" value="P-loop_NTPase"/>
</dbReference>
<proteinExistence type="inferred from homology"/>
<comment type="pathway">
    <text evidence="1">tRNA modification; 5-methoxycarbonylmethyl-2-thiouridine-tRNA biosynthesis.</text>
</comment>
<sequence length="333" mass="35579">MPTAIPPTLAAYIQACLAARTQTLVTSVLSTPSPWLCLRLLYAALHGIEGQTLDRSEPVSRDSRPVIFVSLLRPLSLWTETGRKLGLDIPDLLRSKKIIYIDGLSLAASSTSNPRAGPDGLLPPTLKLKSLGLNDLRDAVNTALKSMSTPPAAPMLPSSRGLPAGTPSPRTPQPASTPTPVLPTNTKPIILLDGVDFLLASEPNMSTLALGSVLSTWRAQCHALMITANADAPLLHTATSHDSGTPLERDHAHFLTSMAHQSRWVWQLRGLDTGSAKDVTGVLRISRGGDLNFEEGSSGAGAQSHTRLDDMPDAEWLYQAKGDGSVRIWSRGE</sequence>
<comment type="caution">
    <text evidence="4">The sequence shown here is derived from an EMBL/GenBank/DDBJ whole genome shotgun (WGS) entry which is preliminary data.</text>
</comment>
<keyword evidence="5" id="KW-1185">Reference proteome</keyword>
<dbReference type="GO" id="GO:0033588">
    <property type="term" value="C:elongator holoenzyme complex"/>
    <property type="evidence" value="ECO:0007669"/>
    <property type="project" value="InterPro"/>
</dbReference>
<dbReference type="Gene3D" id="3.40.50.300">
    <property type="entry name" value="P-loop containing nucleotide triphosphate hydrolases"/>
    <property type="match status" value="1"/>
</dbReference>
<gene>
    <name evidence="4" type="ORF">EDD36DRAFT_322523</name>
</gene>
<evidence type="ECO:0000256" key="2">
    <source>
        <dbReference type="ARBA" id="ARBA00008837"/>
    </source>
</evidence>
<dbReference type="PANTHER" id="PTHR16184">
    <property type="entry name" value="ELONGATOR COMPLEX PROTEIN 6"/>
    <property type="match status" value="1"/>
</dbReference>